<sequence>MSQHNVQVCGNPHEWWNEEVSKLFLSYHFGTRAGMGDDPVLLLRDDLSSHWTPEVQTHATALNVI</sequence>
<proteinExistence type="predicted"/>
<organism evidence="1 2">
    <name type="scientific">Lagenidium giganteum</name>
    <dbReference type="NCBI Taxonomy" id="4803"/>
    <lineage>
        <taxon>Eukaryota</taxon>
        <taxon>Sar</taxon>
        <taxon>Stramenopiles</taxon>
        <taxon>Oomycota</taxon>
        <taxon>Peronosporomycetes</taxon>
        <taxon>Pythiales</taxon>
        <taxon>Pythiaceae</taxon>
    </lineage>
</organism>
<protein>
    <recommendedName>
        <fullName evidence="3">DDE-1 domain-containing protein</fullName>
    </recommendedName>
</protein>
<dbReference type="EMBL" id="DAKRPA010000008">
    <property type="protein sequence ID" value="DBA04483.1"/>
    <property type="molecule type" value="Genomic_DNA"/>
</dbReference>
<reference evidence="1" key="1">
    <citation type="submission" date="2022-11" db="EMBL/GenBank/DDBJ databases">
        <authorList>
            <person name="Morgan W.R."/>
            <person name="Tartar A."/>
        </authorList>
    </citation>
    <scope>NUCLEOTIDE SEQUENCE</scope>
    <source>
        <strain evidence="1">ARSEF 373</strain>
    </source>
</reference>
<comment type="caution">
    <text evidence="1">The sequence shown here is derived from an EMBL/GenBank/DDBJ whole genome shotgun (WGS) entry which is preliminary data.</text>
</comment>
<gene>
    <name evidence="1" type="ORF">N0F65_010079</name>
</gene>
<evidence type="ECO:0000313" key="2">
    <source>
        <dbReference type="Proteomes" id="UP001146120"/>
    </source>
</evidence>
<dbReference type="Proteomes" id="UP001146120">
    <property type="component" value="Unassembled WGS sequence"/>
</dbReference>
<keyword evidence="2" id="KW-1185">Reference proteome</keyword>
<accession>A0AAV2ZAN7</accession>
<dbReference type="AlphaFoldDB" id="A0AAV2ZAN7"/>
<reference evidence="1" key="2">
    <citation type="journal article" date="2023" name="Microbiol Resour">
        <title>Decontamination and Annotation of the Draft Genome Sequence of the Oomycete Lagenidium giganteum ARSEF 373.</title>
        <authorList>
            <person name="Morgan W.R."/>
            <person name="Tartar A."/>
        </authorList>
    </citation>
    <scope>NUCLEOTIDE SEQUENCE</scope>
    <source>
        <strain evidence="1">ARSEF 373</strain>
    </source>
</reference>
<name>A0AAV2ZAN7_9STRA</name>
<evidence type="ECO:0000313" key="1">
    <source>
        <dbReference type="EMBL" id="DBA04483.1"/>
    </source>
</evidence>
<evidence type="ECO:0008006" key="3">
    <source>
        <dbReference type="Google" id="ProtNLM"/>
    </source>
</evidence>